<keyword evidence="11" id="KW-1185">Reference proteome</keyword>
<dbReference type="InterPro" id="IPR016454">
    <property type="entry name" value="Cysteine_dSase"/>
</dbReference>
<comment type="function">
    <text evidence="2">Catalyzes the removal of elemental sulfur and selenium atoms from L-cysteine, L-cystine, L-selenocysteine, and L-selenocystine to produce L-alanine.</text>
</comment>
<evidence type="ECO:0000259" key="9">
    <source>
        <dbReference type="Pfam" id="PF00266"/>
    </source>
</evidence>
<sequence>MNLAKTNLTQPSYDLQALRACFPILAREVNGKPLVYLDNAATSQKPAAVIQAMDDYYRKTNANIHRGLHTLSQEATDAHELAREKVQGFINAASSKEIIFTRGTTESINLVAQSWGRANLKAGDQVMLSMMEHHANIVPWQMLREQLGIELVIIPVLADGSLNMEAFFELLTPKVKFLAITQVSNALGTVTPLDEIIPVARALNIPVLVDGAQGVPHQSVDVQALDADFYVFSGHKMYGPTGIGVLYGKEALLEAMPPWQGGGDMIEQVSFEKTTYAQLPHKFEAGTPAIAAAIGLGAAVDWMQKIGADAIGAWENQLLAYATQQMKAELPGLRILGEASGKVGVISFVLEGAHAQDIGLLTDQLGVALRTGHHCAMPVLEHLGVTATARVSFAAYNTLEEVDVFVAALKRVREMLV</sequence>
<evidence type="ECO:0000256" key="4">
    <source>
        <dbReference type="ARBA" id="ARBA00012239"/>
    </source>
</evidence>
<dbReference type="InterPro" id="IPR015421">
    <property type="entry name" value="PyrdxlP-dep_Trfase_major"/>
</dbReference>
<dbReference type="EC" id="2.8.1.7" evidence="4"/>
<organism evidence="10 11">
    <name type="scientific">Marinospirillum insulare</name>
    <dbReference type="NCBI Taxonomy" id="217169"/>
    <lineage>
        <taxon>Bacteria</taxon>
        <taxon>Pseudomonadati</taxon>
        <taxon>Pseudomonadota</taxon>
        <taxon>Gammaproteobacteria</taxon>
        <taxon>Oceanospirillales</taxon>
        <taxon>Oceanospirillaceae</taxon>
        <taxon>Marinospirillum</taxon>
    </lineage>
</organism>
<comment type="caution">
    <text evidence="10">The sequence shown here is derived from an EMBL/GenBank/DDBJ whole genome shotgun (WGS) entry which is preliminary data.</text>
</comment>
<reference evidence="11" key="1">
    <citation type="journal article" date="2019" name="Int. J. Syst. Evol. Microbiol.">
        <title>The Global Catalogue of Microorganisms (GCM) 10K type strain sequencing project: providing services to taxonomists for standard genome sequencing and annotation.</title>
        <authorList>
            <consortium name="The Broad Institute Genomics Platform"/>
            <consortium name="The Broad Institute Genome Sequencing Center for Infectious Disease"/>
            <person name="Wu L."/>
            <person name="Ma J."/>
        </authorList>
    </citation>
    <scope>NUCLEOTIDE SEQUENCE [LARGE SCALE GENOMIC DNA]</scope>
    <source>
        <strain evidence="11">NBRC 100033</strain>
    </source>
</reference>
<comment type="catalytic activity">
    <reaction evidence="8">
        <text>(sulfur carrier)-H + L-cysteine = (sulfur carrier)-SH + L-alanine</text>
        <dbReference type="Rhea" id="RHEA:43892"/>
        <dbReference type="Rhea" id="RHEA-COMP:14737"/>
        <dbReference type="Rhea" id="RHEA-COMP:14739"/>
        <dbReference type="ChEBI" id="CHEBI:29917"/>
        <dbReference type="ChEBI" id="CHEBI:35235"/>
        <dbReference type="ChEBI" id="CHEBI:57972"/>
        <dbReference type="ChEBI" id="CHEBI:64428"/>
        <dbReference type="EC" id="2.8.1.7"/>
    </reaction>
</comment>
<evidence type="ECO:0000256" key="1">
    <source>
        <dbReference type="ARBA" id="ARBA00001933"/>
    </source>
</evidence>
<dbReference type="RefSeq" id="WP_027852118.1">
    <property type="nucleotide sequence ID" value="NZ_BSOR01000015.1"/>
</dbReference>
<keyword evidence="6" id="KW-0808">Transferase</keyword>
<comment type="cofactor">
    <cofactor evidence="1">
        <name>pyridoxal 5'-phosphate</name>
        <dbReference type="ChEBI" id="CHEBI:597326"/>
    </cofactor>
</comment>
<accession>A0ABQ5ZV54</accession>
<dbReference type="PIRSF" id="PIRSF005572">
    <property type="entry name" value="NifS"/>
    <property type="match status" value="1"/>
</dbReference>
<dbReference type="EMBL" id="BSOR01000015">
    <property type="protein sequence ID" value="GLR63302.1"/>
    <property type="molecule type" value="Genomic_DNA"/>
</dbReference>
<dbReference type="InterPro" id="IPR015422">
    <property type="entry name" value="PyrdxlP-dep_Trfase_small"/>
</dbReference>
<evidence type="ECO:0000313" key="10">
    <source>
        <dbReference type="EMBL" id="GLR63302.1"/>
    </source>
</evidence>
<evidence type="ECO:0000256" key="7">
    <source>
        <dbReference type="ARBA" id="ARBA00022898"/>
    </source>
</evidence>
<dbReference type="Gene3D" id="3.40.640.10">
    <property type="entry name" value="Type I PLP-dependent aspartate aminotransferase-like (Major domain)"/>
    <property type="match status" value="1"/>
</dbReference>
<name>A0ABQ5ZV54_9GAMM</name>
<dbReference type="Pfam" id="PF00266">
    <property type="entry name" value="Aminotran_5"/>
    <property type="match status" value="1"/>
</dbReference>
<evidence type="ECO:0000256" key="3">
    <source>
        <dbReference type="ARBA" id="ARBA00010447"/>
    </source>
</evidence>
<dbReference type="NCBIfam" id="TIGR01979">
    <property type="entry name" value="sufS"/>
    <property type="match status" value="1"/>
</dbReference>
<dbReference type="InterPro" id="IPR000192">
    <property type="entry name" value="Aminotrans_V_dom"/>
</dbReference>
<comment type="similarity">
    <text evidence="3">Belongs to the class-V pyridoxal-phosphate-dependent aminotransferase family. Csd subfamily.</text>
</comment>
<proteinExistence type="inferred from homology"/>
<evidence type="ECO:0000313" key="11">
    <source>
        <dbReference type="Proteomes" id="UP001156682"/>
    </source>
</evidence>
<dbReference type="Gene3D" id="3.90.1150.10">
    <property type="entry name" value="Aspartate Aminotransferase, domain 1"/>
    <property type="match status" value="1"/>
</dbReference>
<dbReference type="CDD" id="cd06453">
    <property type="entry name" value="SufS_like"/>
    <property type="match status" value="1"/>
</dbReference>
<feature type="domain" description="Aminotransferase class V" evidence="9">
    <location>
        <begin position="35"/>
        <end position="405"/>
    </location>
</feature>
<keyword evidence="7" id="KW-0663">Pyridoxal phosphate</keyword>
<dbReference type="PANTHER" id="PTHR43586">
    <property type="entry name" value="CYSTEINE DESULFURASE"/>
    <property type="match status" value="1"/>
</dbReference>
<evidence type="ECO:0000256" key="8">
    <source>
        <dbReference type="ARBA" id="ARBA00050776"/>
    </source>
</evidence>
<dbReference type="SUPFAM" id="SSF53383">
    <property type="entry name" value="PLP-dependent transferases"/>
    <property type="match status" value="1"/>
</dbReference>
<dbReference type="Proteomes" id="UP001156682">
    <property type="component" value="Unassembled WGS sequence"/>
</dbReference>
<gene>
    <name evidence="10" type="ORF">GCM10007878_07370</name>
</gene>
<dbReference type="InterPro" id="IPR015424">
    <property type="entry name" value="PyrdxlP-dep_Trfase"/>
</dbReference>
<evidence type="ECO:0000256" key="5">
    <source>
        <dbReference type="ARBA" id="ARBA00021850"/>
    </source>
</evidence>
<evidence type="ECO:0000256" key="2">
    <source>
        <dbReference type="ARBA" id="ARBA00002824"/>
    </source>
</evidence>
<protein>
    <recommendedName>
        <fullName evidence="5">Probable cysteine desulfurase</fullName>
        <ecNumber evidence="4">2.8.1.7</ecNumber>
    </recommendedName>
</protein>
<dbReference type="PANTHER" id="PTHR43586:SF8">
    <property type="entry name" value="CYSTEINE DESULFURASE 1, CHLOROPLASTIC"/>
    <property type="match status" value="1"/>
</dbReference>
<dbReference type="InterPro" id="IPR010970">
    <property type="entry name" value="Cys_dSase_SufS"/>
</dbReference>
<evidence type="ECO:0000256" key="6">
    <source>
        <dbReference type="ARBA" id="ARBA00022679"/>
    </source>
</evidence>